<reference evidence="5" key="2">
    <citation type="submission" date="2023-11" db="UniProtKB">
        <authorList>
            <consortium name="WormBaseParasite"/>
        </authorList>
    </citation>
    <scope>IDENTIFICATION</scope>
</reference>
<organism evidence="4 5">
    <name type="scientific">Trichobilharzia regenti</name>
    <name type="common">Nasal bird schistosome</name>
    <dbReference type="NCBI Taxonomy" id="157069"/>
    <lineage>
        <taxon>Eukaryota</taxon>
        <taxon>Metazoa</taxon>
        <taxon>Spiralia</taxon>
        <taxon>Lophotrochozoa</taxon>
        <taxon>Platyhelminthes</taxon>
        <taxon>Trematoda</taxon>
        <taxon>Digenea</taxon>
        <taxon>Strigeidida</taxon>
        <taxon>Schistosomatoidea</taxon>
        <taxon>Schistosomatidae</taxon>
        <taxon>Trichobilharzia</taxon>
    </lineage>
</organism>
<keyword evidence="4" id="KW-1185">Reference proteome</keyword>
<evidence type="ECO:0000256" key="1">
    <source>
        <dbReference type="ARBA" id="ARBA00008306"/>
    </source>
</evidence>
<keyword evidence="2" id="KW-0472">Membrane</keyword>
<name>A0AA85KF98_TRIRE</name>
<comment type="similarity">
    <text evidence="1">Belongs to the RMD1/sif2 family.</text>
</comment>
<dbReference type="PANTHER" id="PTHR16255:SF1">
    <property type="entry name" value="REQUIRED FOR MEIOTIC NUCLEAR DIVISION PROTEIN 1 HOMOLOG"/>
    <property type="match status" value="1"/>
</dbReference>
<dbReference type="GO" id="GO:0005739">
    <property type="term" value="C:mitochondrion"/>
    <property type="evidence" value="ECO:0007669"/>
    <property type="project" value="UniProtKB-ARBA"/>
</dbReference>
<proteinExistence type="inferred from homology"/>
<evidence type="ECO:0000256" key="2">
    <source>
        <dbReference type="SAM" id="Phobius"/>
    </source>
</evidence>
<accession>A0AA85KF98</accession>
<sequence length="446" mass="51210">MKWDKFLFNWNTPYLMQTWHNDYLSSLSKAPISRLIRFYSKLYPTVTANIGDASSRSMNQNKKLSTVSLFQVSKVLPSASSSPSSFSSTLRNHQQTNLGLGLFHPKKKRVDKDAVGVKQSGFLNISGYGFAQFTDLKMLHSYLSKLDMYKFPVLPSELSSEVLLVSQLNNSSIECNTTVNIWDAFIFNNGVAVFWNMPEENHLQFLRQFHEFSQGFLDDKFIEREDLQYCLTNDETRIVGEDIYLQTSSLEHLTECPQLPHSGDVQKDFATQDNLSNLELTPVIDNTLLQKFAFSDALALSVKLSLLENAFDTAVIEIEPWIEKMKTGHGAGFCQSAVLRKTGELYTIKHLLNVSTNLIETPDFYWERPEVEKLFEKLKSVLTISSRIRVLNSRLDMCNELTSLVTNHLRSIHSTRLEWMIIILILVEVVFEALNYYDKKNKQKSY</sequence>
<reference evidence="4" key="1">
    <citation type="submission" date="2022-06" db="EMBL/GenBank/DDBJ databases">
        <authorList>
            <person name="Berger JAMES D."/>
            <person name="Berger JAMES D."/>
        </authorList>
    </citation>
    <scope>NUCLEOTIDE SEQUENCE [LARGE SCALE GENOMIC DNA]</scope>
</reference>
<protein>
    <recommendedName>
        <fullName evidence="3">DUF155 domain-containing protein</fullName>
    </recommendedName>
</protein>
<keyword evidence="2" id="KW-1133">Transmembrane helix</keyword>
<dbReference type="PANTHER" id="PTHR16255">
    <property type="entry name" value="REQUIRED FOR MEIOTIC NUCLEAR DIVISION PROTEIN 1 HOMOLOG"/>
    <property type="match status" value="1"/>
</dbReference>
<evidence type="ECO:0000259" key="3">
    <source>
        <dbReference type="Pfam" id="PF02582"/>
    </source>
</evidence>
<feature type="domain" description="DUF155" evidence="3">
    <location>
        <begin position="185"/>
        <end position="392"/>
    </location>
</feature>
<dbReference type="InterPro" id="IPR003734">
    <property type="entry name" value="DUF155"/>
</dbReference>
<dbReference type="Proteomes" id="UP000050795">
    <property type="component" value="Unassembled WGS sequence"/>
</dbReference>
<dbReference type="GO" id="GO:0070131">
    <property type="term" value="P:positive regulation of mitochondrial translation"/>
    <property type="evidence" value="ECO:0007669"/>
    <property type="project" value="TreeGrafter"/>
</dbReference>
<dbReference type="AlphaFoldDB" id="A0AA85KF98"/>
<dbReference type="InterPro" id="IPR051624">
    <property type="entry name" value="RMD1/Sad1-interacting"/>
</dbReference>
<feature type="transmembrane region" description="Helical" evidence="2">
    <location>
        <begin position="419"/>
        <end position="437"/>
    </location>
</feature>
<keyword evidence="2" id="KW-0812">Transmembrane</keyword>
<evidence type="ECO:0000313" key="5">
    <source>
        <dbReference type="WBParaSite" id="TREG1_82710.1"/>
    </source>
</evidence>
<dbReference type="WBParaSite" id="TREG1_82710.1">
    <property type="protein sequence ID" value="TREG1_82710.1"/>
    <property type="gene ID" value="TREG1_82710"/>
</dbReference>
<dbReference type="Pfam" id="PF02582">
    <property type="entry name" value="DUF155"/>
    <property type="match status" value="1"/>
</dbReference>
<evidence type="ECO:0000313" key="4">
    <source>
        <dbReference type="Proteomes" id="UP000050795"/>
    </source>
</evidence>